<evidence type="ECO:0000256" key="12">
    <source>
        <dbReference type="ARBA" id="ARBA00023315"/>
    </source>
</evidence>
<dbReference type="InterPro" id="IPR002123">
    <property type="entry name" value="Plipid/glycerol_acylTrfase"/>
</dbReference>
<feature type="transmembrane region" description="Helical" evidence="15">
    <location>
        <begin position="164"/>
        <end position="182"/>
    </location>
</feature>
<evidence type="ECO:0000256" key="6">
    <source>
        <dbReference type="ARBA" id="ARBA00022692"/>
    </source>
</evidence>
<keyword evidence="5" id="KW-0808">Transferase</keyword>
<reference evidence="17 18" key="1">
    <citation type="submission" date="2020-08" db="EMBL/GenBank/DDBJ databases">
        <authorList>
            <person name="Hejnol A."/>
        </authorList>
    </citation>
    <scope>NUCLEOTIDE SEQUENCE [LARGE SCALE GENOMIC DNA]</scope>
</reference>
<evidence type="ECO:0000256" key="11">
    <source>
        <dbReference type="ARBA" id="ARBA00023264"/>
    </source>
</evidence>
<comment type="caution">
    <text evidence="17">The sequence shown here is derived from an EMBL/GenBank/DDBJ whole genome shotgun (WGS) entry which is preliminary data.</text>
</comment>
<dbReference type="InterPro" id="IPR045252">
    <property type="entry name" value="LPCAT1-like"/>
</dbReference>
<dbReference type="SMART" id="SM00563">
    <property type="entry name" value="PlsC"/>
    <property type="match status" value="1"/>
</dbReference>
<sequence>MARLMDIFLEMTAEAIWSILEFAFYPLLILLSVVIILAGCGCSVGIRQLYVKVLLIVFEWGREKIREKEERRESNEVEPEPVANGVHVIEREIELNSKGTIVRKKLERLESITQTSEFQLHDALDFFKCGIESIIEDEVTQRFSAAELASWNLLTRTNTYHQFISYRLTTLWFIGFFLRYFILFPFRLILIAFAIISLITGNTILGYLKAGVVKRWLTYRLHVTCMRLGSRAFSAVIRFHDKENKAKGGGICVANHTSPIDIIILGCDNMYAMVGQQQGGLFGAIQKGFSRAESHIWFQRSEVKDREAVARRLKEHVSDINKLPILIFPEGTCINNTSIMMFKKGSFEVGSTIYPVAIKYDSRFADPFWNSSQENFAKHLINILSSWAIVVDVWYLPPQTQREGESSVQFANRVKSYIAERGGLVDLNWDGGLKRAKPKPQMMQKQQEDFSRRLKTD</sequence>
<keyword evidence="4" id="KW-0444">Lipid biosynthesis</keyword>
<evidence type="ECO:0000256" key="4">
    <source>
        <dbReference type="ARBA" id="ARBA00022516"/>
    </source>
</evidence>
<dbReference type="GO" id="GO:0019432">
    <property type="term" value="P:triglyceride biosynthetic process"/>
    <property type="evidence" value="ECO:0007669"/>
    <property type="project" value="TreeGrafter"/>
</dbReference>
<gene>
    <name evidence="17" type="ORF">DGYR_LOCUS6466</name>
</gene>
<evidence type="ECO:0000256" key="14">
    <source>
        <dbReference type="SAM" id="MobiDB-lite"/>
    </source>
</evidence>
<evidence type="ECO:0000256" key="3">
    <source>
        <dbReference type="ARBA" id="ARBA00008655"/>
    </source>
</evidence>
<dbReference type="Proteomes" id="UP000549394">
    <property type="component" value="Unassembled WGS sequence"/>
</dbReference>
<feature type="domain" description="Phospholipid/glycerol acyltransferase" evidence="16">
    <location>
        <begin position="250"/>
        <end position="361"/>
    </location>
</feature>
<keyword evidence="11" id="KW-1208">Phospholipid metabolism</keyword>
<dbReference type="GO" id="GO:0008654">
    <property type="term" value="P:phospholipid biosynthetic process"/>
    <property type="evidence" value="ECO:0007669"/>
    <property type="project" value="UniProtKB-KW"/>
</dbReference>
<dbReference type="SUPFAM" id="SSF69593">
    <property type="entry name" value="Glycerol-3-phosphate (1)-acyltransferase"/>
    <property type="match status" value="1"/>
</dbReference>
<protein>
    <submittedName>
        <fullName evidence="17">DgyrCDS6763</fullName>
    </submittedName>
</protein>
<evidence type="ECO:0000256" key="10">
    <source>
        <dbReference type="ARBA" id="ARBA00023209"/>
    </source>
</evidence>
<evidence type="ECO:0000256" key="9">
    <source>
        <dbReference type="ARBA" id="ARBA00023136"/>
    </source>
</evidence>
<dbReference type="OrthoDB" id="10051137at2759"/>
<name>A0A7I8VNZ4_9ANNE</name>
<dbReference type="AlphaFoldDB" id="A0A7I8VNZ4"/>
<proteinExistence type="inferred from homology"/>
<accession>A0A7I8VNZ4</accession>
<keyword evidence="18" id="KW-1185">Reference proteome</keyword>
<evidence type="ECO:0000256" key="7">
    <source>
        <dbReference type="ARBA" id="ARBA00022989"/>
    </source>
</evidence>
<evidence type="ECO:0000256" key="13">
    <source>
        <dbReference type="ARBA" id="ARBA00025707"/>
    </source>
</evidence>
<keyword evidence="10" id="KW-0594">Phospholipid biosynthesis</keyword>
<comment type="similarity">
    <text evidence="3">Belongs to the 1-acyl-sn-glycerol-3-phosphate acyltransferase family.</text>
</comment>
<comment type="pathway">
    <text evidence="2">Lipid metabolism.</text>
</comment>
<evidence type="ECO:0000256" key="5">
    <source>
        <dbReference type="ARBA" id="ARBA00022679"/>
    </source>
</evidence>
<feature type="region of interest" description="Disordered" evidence="14">
    <location>
        <begin position="430"/>
        <end position="457"/>
    </location>
</feature>
<organism evidence="17 18">
    <name type="scientific">Dimorphilus gyrociliatus</name>
    <dbReference type="NCBI Taxonomy" id="2664684"/>
    <lineage>
        <taxon>Eukaryota</taxon>
        <taxon>Metazoa</taxon>
        <taxon>Spiralia</taxon>
        <taxon>Lophotrochozoa</taxon>
        <taxon>Annelida</taxon>
        <taxon>Polychaeta</taxon>
        <taxon>Polychaeta incertae sedis</taxon>
        <taxon>Dinophilidae</taxon>
        <taxon>Dimorphilus</taxon>
    </lineage>
</organism>
<comment type="pathway">
    <text evidence="13">Phospholipid metabolism.</text>
</comment>
<dbReference type="CDD" id="cd07991">
    <property type="entry name" value="LPLAT_LPCAT1-like"/>
    <property type="match status" value="1"/>
</dbReference>
<evidence type="ECO:0000256" key="2">
    <source>
        <dbReference type="ARBA" id="ARBA00005189"/>
    </source>
</evidence>
<dbReference type="EMBL" id="CAJFCJ010000007">
    <property type="protein sequence ID" value="CAD5118022.1"/>
    <property type="molecule type" value="Genomic_DNA"/>
</dbReference>
<evidence type="ECO:0000256" key="1">
    <source>
        <dbReference type="ARBA" id="ARBA00004370"/>
    </source>
</evidence>
<dbReference type="GO" id="GO:0004366">
    <property type="term" value="F:glycerol-3-phosphate O-acyltransferase activity"/>
    <property type="evidence" value="ECO:0007669"/>
    <property type="project" value="TreeGrafter"/>
</dbReference>
<evidence type="ECO:0000256" key="8">
    <source>
        <dbReference type="ARBA" id="ARBA00023098"/>
    </source>
</evidence>
<comment type="subcellular location">
    <subcellularLocation>
        <location evidence="1">Membrane</location>
    </subcellularLocation>
</comment>
<evidence type="ECO:0000313" key="18">
    <source>
        <dbReference type="Proteomes" id="UP000549394"/>
    </source>
</evidence>
<evidence type="ECO:0000313" key="17">
    <source>
        <dbReference type="EMBL" id="CAD5118022.1"/>
    </source>
</evidence>
<feature type="transmembrane region" description="Helical" evidence="15">
    <location>
        <begin position="188"/>
        <end position="208"/>
    </location>
</feature>
<keyword evidence="9 15" id="KW-0472">Membrane</keyword>
<evidence type="ECO:0000259" key="16">
    <source>
        <dbReference type="SMART" id="SM00563"/>
    </source>
</evidence>
<dbReference type="PANTHER" id="PTHR23063">
    <property type="entry name" value="PHOSPHOLIPID ACYLTRANSFERASE"/>
    <property type="match status" value="1"/>
</dbReference>
<feature type="compositionally biased region" description="Basic and acidic residues" evidence="14">
    <location>
        <begin position="446"/>
        <end position="457"/>
    </location>
</feature>
<evidence type="ECO:0000256" key="15">
    <source>
        <dbReference type="SAM" id="Phobius"/>
    </source>
</evidence>
<keyword evidence="6 15" id="KW-0812">Transmembrane</keyword>
<dbReference type="PANTHER" id="PTHR23063:SF2">
    <property type="entry name" value="GLYCEROL-3-PHOSPHATE ACYLTRANSFERASE 4, ISOFORM D-RELATED"/>
    <property type="match status" value="1"/>
</dbReference>
<keyword evidence="12" id="KW-0012">Acyltransferase</keyword>
<dbReference type="GO" id="GO:0005783">
    <property type="term" value="C:endoplasmic reticulum"/>
    <property type="evidence" value="ECO:0007669"/>
    <property type="project" value="TreeGrafter"/>
</dbReference>
<dbReference type="GO" id="GO:0016020">
    <property type="term" value="C:membrane"/>
    <property type="evidence" value="ECO:0007669"/>
    <property type="project" value="UniProtKB-SubCell"/>
</dbReference>
<feature type="transmembrane region" description="Helical" evidence="15">
    <location>
        <begin position="23"/>
        <end position="46"/>
    </location>
</feature>
<dbReference type="Pfam" id="PF01553">
    <property type="entry name" value="Acyltransferase"/>
    <property type="match status" value="1"/>
</dbReference>
<keyword evidence="8" id="KW-0443">Lipid metabolism</keyword>
<keyword evidence="7 15" id="KW-1133">Transmembrane helix</keyword>